<evidence type="ECO:0000313" key="2">
    <source>
        <dbReference type="EMBL" id="EEF59010.1"/>
    </source>
</evidence>
<feature type="transmembrane region" description="Helical" evidence="1">
    <location>
        <begin position="53"/>
        <end position="72"/>
    </location>
</feature>
<sequence precursor="true">MKIPIRLLKGLIWVYLSLGVLIILAIASTLFIFPLFSPDGGASTDTLDVMEKVLLYWGIILLPFLKIAQVFVKRHQPGKTVA</sequence>
<organism evidence="2 3">
    <name type="scientific">Pedosphaera parvula (strain Ellin514)</name>
    <dbReference type="NCBI Taxonomy" id="320771"/>
    <lineage>
        <taxon>Bacteria</taxon>
        <taxon>Pseudomonadati</taxon>
        <taxon>Verrucomicrobiota</taxon>
        <taxon>Pedosphaerae</taxon>
        <taxon>Pedosphaerales</taxon>
        <taxon>Pedosphaeraceae</taxon>
        <taxon>Pedosphaera</taxon>
    </lineage>
</organism>
<dbReference type="AlphaFoldDB" id="B9XMG8"/>
<comment type="caution">
    <text evidence="2">The sequence shown here is derived from an EMBL/GenBank/DDBJ whole genome shotgun (WGS) entry which is preliminary data.</text>
</comment>
<gene>
    <name evidence="2" type="ORF">Cflav_PD2059</name>
</gene>
<proteinExistence type="predicted"/>
<keyword evidence="1" id="KW-1133">Transmembrane helix</keyword>
<evidence type="ECO:0000256" key="1">
    <source>
        <dbReference type="SAM" id="Phobius"/>
    </source>
</evidence>
<protein>
    <submittedName>
        <fullName evidence="2">Uncharacterized protein</fullName>
    </submittedName>
</protein>
<keyword evidence="1" id="KW-0472">Membrane</keyword>
<reference evidence="2 3" key="1">
    <citation type="journal article" date="2011" name="J. Bacteriol.">
        <title>Genome sequence of 'Pedosphaera parvula' Ellin514, an aerobic Verrucomicrobial isolate from pasture soil.</title>
        <authorList>
            <person name="Kant R."/>
            <person name="van Passel M.W."/>
            <person name="Sangwan P."/>
            <person name="Palva A."/>
            <person name="Lucas S."/>
            <person name="Copeland A."/>
            <person name="Lapidus A."/>
            <person name="Glavina Del Rio T."/>
            <person name="Dalin E."/>
            <person name="Tice H."/>
            <person name="Bruce D."/>
            <person name="Goodwin L."/>
            <person name="Pitluck S."/>
            <person name="Chertkov O."/>
            <person name="Larimer F.W."/>
            <person name="Land M.L."/>
            <person name="Hauser L."/>
            <person name="Brettin T.S."/>
            <person name="Detter J.C."/>
            <person name="Han S."/>
            <person name="de Vos W.M."/>
            <person name="Janssen P.H."/>
            <person name="Smidt H."/>
        </authorList>
    </citation>
    <scope>NUCLEOTIDE SEQUENCE [LARGE SCALE GENOMIC DNA]</scope>
    <source>
        <strain evidence="2 3">Ellin514</strain>
    </source>
</reference>
<dbReference type="EMBL" id="ABOX02000034">
    <property type="protein sequence ID" value="EEF59010.1"/>
    <property type="molecule type" value="Genomic_DNA"/>
</dbReference>
<accession>B9XMG8</accession>
<evidence type="ECO:0000313" key="3">
    <source>
        <dbReference type="Proteomes" id="UP000003688"/>
    </source>
</evidence>
<feature type="transmembrane region" description="Helical" evidence="1">
    <location>
        <begin position="12"/>
        <end position="33"/>
    </location>
</feature>
<dbReference type="RefSeq" id="WP_007417007.1">
    <property type="nucleotide sequence ID" value="NZ_ABOX02000034.1"/>
</dbReference>
<name>B9XMG8_PEDPL</name>
<dbReference type="Proteomes" id="UP000003688">
    <property type="component" value="Unassembled WGS sequence"/>
</dbReference>
<dbReference type="STRING" id="320771.Cflav_PD2059"/>
<keyword evidence="3" id="KW-1185">Reference proteome</keyword>
<keyword evidence="1" id="KW-0812">Transmembrane</keyword>